<gene>
    <name evidence="1" type="ORF">PIB30_058188</name>
</gene>
<evidence type="ECO:0000313" key="2">
    <source>
        <dbReference type="Proteomes" id="UP001341840"/>
    </source>
</evidence>
<protein>
    <submittedName>
        <fullName evidence="1">Uncharacterized protein</fullName>
    </submittedName>
</protein>
<name>A0ABU6WJR3_9FABA</name>
<dbReference type="EMBL" id="JASCZI010181728">
    <property type="protein sequence ID" value="MED6185549.1"/>
    <property type="molecule type" value="Genomic_DNA"/>
</dbReference>
<sequence>MVINVFKAMQYPREDNVENYMRIDAIDMLIKEIQQEDALSKSNAKYEARLDDLAATNHESILQEKEDAKLQEKPTMELKPLPSTLKYDFLGKEERKMKKGSLRSKERNFEAFLPRVPRIGVEADA</sequence>
<comment type="caution">
    <text evidence="1">The sequence shown here is derived from an EMBL/GenBank/DDBJ whole genome shotgun (WGS) entry which is preliminary data.</text>
</comment>
<organism evidence="1 2">
    <name type="scientific">Stylosanthes scabra</name>
    <dbReference type="NCBI Taxonomy" id="79078"/>
    <lineage>
        <taxon>Eukaryota</taxon>
        <taxon>Viridiplantae</taxon>
        <taxon>Streptophyta</taxon>
        <taxon>Embryophyta</taxon>
        <taxon>Tracheophyta</taxon>
        <taxon>Spermatophyta</taxon>
        <taxon>Magnoliopsida</taxon>
        <taxon>eudicotyledons</taxon>
        <taxon>Gunneridae</taxon>
        <taxon>Pentapetalae</taxon>
        <taxon>rosids</taxon>
        <taxon>fabids</taxon>
        <taxon>Fabales</taxon>
        <taxon>Fabaceae</taxon>
        <taxon>Papilionoideae</taxon>
        <taxon>50 kb inversion clade</taxon>
        <taxon>dalbergioids sensu lato</taxon>
        <taxon>Dalbergieae</taxon>
        <taxon>Pterocarpus clade</taxon>
        <taxon>Stylosanthes</taxon>
    </lineage>
</organism>
<proteinExistence type="predicted"/>
<evidence type="ECO:0000313" key="1">
    <source>
        <dbReference type="EMBL" id="MED6185549.1"/>
    </source>
</evidence>
<keyword evidence="2" id="KW-1185">Reference proteome</keyword>
<accession>A0ABU6WJR3</accession>
<dbReference type="Proteomes" id="UP001341840">
    <property type="component" value="Unassembled WGS sequence"/>
</dbReference>
<reference evidence="1 2" key="1">
    <citation type="journal article" date="2023" name="Plants (Basel)">
        <title>Bridging the Gap: Combining Genomics and Transcriptomics Approaches to Understand Stylosanthes scabra, an Orphan Legume from the Brazilian Caatinga.</title>
        <authorList>
            <person name="Ferreira-Neto J.R.C."/>
            <person name="da Silva M.D."/>
            <person name="Binneck E."/>
            <person name="de Melo N.F."/>
            <person name="da Silva R.H."/>
            <person name="de Melo A.L.T.M."/>
            <person name="Pandolfi V."/>
            <person name="Bustamante F.O."/>
            <person name="Brasileiro-Vidal A.C."/>
            <person name="Benko-Iseppon A.M."/>
        </authorList>
    </citation>
    <scope>NUCLEOTIDE SEQUENCE [LARGE SCALE GENOMIC DNA]</scope>
    <source>
        <tissue evidence="1">Leaves</tissue>
    </source>
</reference>